<name>A0A4S8MBM6_DENBC</name>
<sequence>MSGRVAIALLVCIPSRRLSSPASPLRSDRFACLYSKPSPLLTRFPTSHAMGGVTSLTALPSNPSLALPPADSSILSNDKEILLANFPYSTTDIYFLFNGSKERKALGTGRERSNSKFSIPTSSERHSYPQRHVFKSILIGFKQDTGGESTRSSPSQATGPNLDVLIDIRVTKLKEKRVAASSLSSSENLTDQNQFCSFLSMLSTRPSHDSGRNVRCFLLSAGSIDTRAILLLSGTGPNKELGQVGVELSFGFSYGAPPIPPVASTITRRFVTPFISLIPSDRLPNYDERKDLELFSAILESAHIGPLFTKLSPSSSIAASNIECCDSSIPNDIKRPAKPHYTAVVVPKLEESKAIQQSFREVDAFLS</sequence>
<keyword evidence="2" id="KW-1185">Reference proteome</keyword>
<dbReference type="EMBL" id="ML179112">
    <property type="protein sequence ID" value="THU99902.1"/>
    <property type="molecule type" value="Genomic_DNA"/>
</dbReference>
<protein>
    <submittedName>
        <fullName evidence="1">Uncharacterized protein</fullName>
    </submittedName>
</protein>
<dbReference type="AlphaFoldDB" id="A0A4S8MBM6"/>
<gene>
    <name evidence="1" type="ORF">K435DRAFT_964280</name>
</gene>
<accession>A0A4S8MBM6</accession>
<dbReference type="Proteomes" id="UP000297245">
    <property type="component" value="Unassembled WGS sequence"/>
</dbReference>
<reference evidence="1 2" key="1">
    <citation type="journal article" date="2019" name="Nat. Ecol. Evol.">
        <title>Megaphylogeny resolves global patterns of mushroom evolution.</title>
        <authorList>
            <person name="Varga T."/>
            <person name="Krizsan K."/>
            <person name="Foldi C."/>
            <person name="Dima B."/>
            <person name="Sanchez-Garcia M."/>
            <person name="Sanchez-Ramirez S."/>
            <person name="Szollosi G.J."/>
            <person name="Szarkandi J.G."/>
            <person name="Papp V."/>
            <person name="Albert L."/>
            <person name="Andreopoulos W."/>
            <person name="Angelini C."/>
            <person name="Antonin V."/>
            <person name="Barry K.W."/>
            <person name="Bougher N.L."/>
            <person name="Buchanan P."/>
            <person name="Buyck B."/>
            <person name="Bense V."/>
            <person name="Catcheside P."/>
            <person name="Chovatia M."/>
            <person name="Cooper J."/>
            <person name="Damon W."/>
            <person name="Desjardin D."/>
            <person name="Finy P."/>
            <person name="Geml J."/>
            <person name="Haridas S."/>
            <person name="Hughes K."/>
            <person name="Justo A."/>
            <person name="Karasinski D."/>
            <person name="Kautmanova I."/>
            <person name="Kiss B."/>
            <person name="Kocsube S."/>
            <person name="Kotiranta H."/>
            <person name="LaButti K.M."/>
            <person name="Lechner B.E."/>
            <person name="Liimatainen K."/>
            <person name="Lipzen A."/>
            <person name="Lukacs Z."/>
            <person name="Mihaltcheva S."/>
            <person name="Morgado L.N."/>
            <person name="Niskanen T."/>
            <person name="Noordeloos M.E."/>
            <person name="Ohm R.A."/>
            <person name="Ortiz-Santana B."/>
            <person name="Ovrebo C."/>
            <person name="Racz N."/>
            <person name="Riley R."/>
            <person name="Savchenko A."/>
            <person name="Shiryaev A."/>
            <person name="Soop K."/>
            <person name="Spirin V."/>
            <person name="Szebenyi C."/>
            <person name="Tomsovsky M."/>
            <person name="Tulloss R.E."/>
            <person name="Uehling J."/>
            <person name="Grigoriev I.V."/>
            <person name="Vagvolgyi C."/>
            <person name="Papp T."/>
            <person name="Martin F.M."/>
            <person name="Miettinen O."/>
            <person name="Hibbett D.S."/>
            <person name="Nagy L.G."/>
        </authorList>
    </citation>
    <scope>NUCLEOTIDE SEQUENCE [LARGE SCALE GENOMIC DNA]</scope>
    <source>
        <strain evidence="1 2">CBS 962.96</strain>
    </source>
</reference>
<evidence type="ECO:0000313" key="1">
    <source>
        <dbReference type="EMBL" id="THU99902.1"/>
    </source>
</evidence>
<dbReference type="Gene3D" id="3.50.50.60">
    <property type="entry name" value="FAD/NAD(P)-binding domain"/>
    <property type="match status" value="1"/>
</dbReference>
<evidence type="ECO:0000313" key="2">
    <source>
        <dbReference type="Proteomes" id="UP000297245"/>
    </source>
</evidence>
<proteinExistence type="predicted"/>
<organism evidence="1 2">
    <name type="scientific">Dendrothele bispora (strain CBS 962.96)</name>
    <dbReference type="NCBI Taxonomy" id="1314807"/>
    <lineage>
        <taxon>Eukaryota</taxon>
        <taxon>Fungi</taxon>
        <taxon>Dikarya</taxon>
        <taxon>Basidiomycota</taxon>
        <taxon>Agaricomycotina</taxon>
        <taxon>Agaricomycetes</taxon>
        <taxon>Agaricomycetidae</taxon>
        <taxon>Agaricales</taxon>
        <taxon>Agaricales incertae sedis</taxon>
        <taxon>Dendrothele</taxon>
    </lineage>
</organism>
<dbReference type="InterPro" id="IPR036188">
    <property type="entry name" value="FAD/NAD-bd_sf"/>
</dbReference>